<dbReference type="GeneID" id="14495866"/>
<evidence type="ECO:0000256" key="2">
    <source>
        <dbReference type="ARBA" id="ARBA00022801"/>
    </source>
</evidence>
<comment type="similarity">
    <text evidence="1">Belongs to the CCR4/nocturin family.</text>
</comment>
<dbReference type="HOGENOM" id="CLU_034867_0_0_1"/>
<dbReference type="SUPFAM" id="SSF56219">
    <property type="entry name" value="DNase I-like"/>
    <property type="match status" value="1"/>
</dbReference>
<dbReference type="PANTHER" id="PTHR12121">
    <property type="entry name" value="CARBON CATABOLITE REPRESSOR PROTEIN 4"/>
    <property type="match status" value="1"/>
</dbReference>
<dbReference type="InterPro" id="IPR005135">
    <property type="entry name" value="Endo/exonuclease/phosphatase"/>
</dbReference>
<dbReference type="OrthoDB" id="428734at2759"/>
<evidence type="ECO:0000256" key="1">
    <source>
        <dbReference type="ARBA" id="ARBA00010774"/>
    </source>
</evidence>
<dbReference type="PANTHER" id="PTHR12121:SF45">
    <property type="entry name" value="NOCTURNIN"/>
    <property type="match status" value="1"/>
</dbReference>
<protein>
    <recommendedName>
        <fullName evidence="3">Endonuclease/exonuclease/phosphatase domain-containing protein</fullName>
    </recommendedName>
</protein>
<evidence type="ECO:0000313" key="4">
    <source>
        <dbReference type="EMBL" id="CCH60830.1"/>
    </source>
</evidence>
<gene>
    <name evidence="4" type="primary">TBLA0D03300</name>
    <name evidence="4" type="ORF">TBLA_0D03300</name>
</gene>
<dbReference type="KEGG" id="tbl:TBLA_0D03300"/>
<dbReference type="Gene3D" id="3.60.10.10">
    <property type="entry name" value="Endonuclease/exonuclease/phosphatase"/>
    <property type="match status" value="1"/>
</dbReference>
<accession>I2H378</accession>
<evidence type="ECO:0000313" key="5">
    <source>
        <dbReference type="Proteomes" id="UP000002866"/>
    </source>
</evidence>
<dbReference type="InterPro" id="IPR036691">
    <property type="entry name" value="Endo/exonu/phosph_ase_sf"/>
</dbReference>
<reference evidence="4 5" key="1">
    <citation type="journal article" date="2011" name="Proc. Natl. Acad. Sci. U.S.A.">
        <title>Evolutionary erosion of yeast sex chromosomes by mating-type switching accidents.</title>
        <authorList>
            <person name="Gordon J.L."/>
            <person name="Armisen D."/>
            <person name="Proux-Wera E."/>
            <person name="Oheigeartaigh S.S."/>
            <person name="Byrne K.P."/>
            <person name="Wolfe K.H."/>
        </authorList>
    </citation>
    <scope>NUCLEOTIDE SEQUENCE [LARGE SCALE GENOMIC DNA]</scope>
    <source>
        <strain evidence="5">ATCC 34711 / CBS 6284 / DSM 70876 / NBRC 10599 / NRRL Y-10934 / UCD 77-7</strain>
    </source>
</reference>
<proteinExistence type="inferred from homology"/>
<dbReference type="eggNOG" id="KOG2338">
    <property type="taxonomic scope" value="Eukaryota"/>
</dbReference>
<dbReference type="InParanoid" id="I2H378"/>
<sequence length="480" mass="56688">MTKKEILLLQNKSAGELSQDEIRKQREIFKSKKREKKLIQGEDPDHPIELSFIKRPILYLPHHGHSNRKGFKFSLMTYNCLAQAMIRREVFSDSGPALKWFRRSKVLMNEITYYNPDILCLQEIDDFQYENFWKDQLESNLNMNTFYYKQKIKHHGVLIAWKKSIFKQVDHMVVDFDDVKTSNIARRTITRNIAMYVALKFNDEFITKNFPNLLHSFDQNDIGFIISTTHLFWHPFGTFERTRQCYILLEKMKKFIDILNVKDHLKTHWYPFICGDFNSTPRDAPYLSMTSKPIEYTGREKKVIECSTAYKFSKRRNGEIGDSDEEEEKKLINQPKDMVPDSFTPTIEQAKLVHQLQSLHNQLALRATSLYGLAYKIVDPSNVNINNDRGEPEFTSWAKSWHGVLDYIMYVDNWDINEPPSEIGESLEEFEKNNQLLIKGLLKMPLNKDMPFHTQPFEREYPSDHISILCEMEILDSRLQ</sequence>
<organism evidence="4 5">
    <name type="scientific">Henningerozyma blattae (strain ATCC 34711 / CBS 6284 / DSM 70876 / NBRC 10599 / NRRL Y-10934 / UCD 77-7)</name>
    <name type="common">Yeast</name>
    <name type="synonym">Tetrapisispora blattae</name>
    <dbReference type="NCBI Taxonomy" id="1071380"/>
    <lineage>
        <taxon>Eukaryota</taxon>
        <taxon>Fungi</taxon>
        <taxon>Dikarya</taxon>
        <taxon>Ascomycota</taxon>
        <taxon>Saccharomycotina</taxon>
        <taxon>Saccharomycetes</taxon>
        <taxon>Saccharomycetales</taxon>
        <taxon>Saccharomycetaceae</taxon>
        <taxon>Henningerozyma</taxon>
    </lineage>
</organism>
<dbReference type="GO" id="GO:0004535">
    <property type="term" value="F:poly(A)-specific ribonuclease activity"/>
    <property type="evidence" value="ECO:0007669"/>
    <property type="project" value="EnsemblFungi"/>
</dbReference>
<dbReference type="Pfam" id="PF03372">
    <property type="entry name" value="Exo_endo_phos"/>
    <property type="match status" value="1"/>
</dbReference>
<keyword evidence="2" id="KW-0378">Hydrolase</keyword>
<feature type="domain" description="Endonuclease/exonuclease/phosphatase" evidence="3">
    <location>
        <begin position="76"/>
        <end position="417"/>
    </location>
</feature>
<dbReference type="Proteomes" id="UP000002866">
    <property type="component" value="Chromosome 4"/>
</dbReference>
<keyword evidence="5" id="KW-1185">Reference proteome</keyword>
<dbReference type="EMBL" id="HE806319">
    <property type="protein sequence ID" value="CCH60830.1"/>
    <property type="molecule type" value="Genomic_DNA"/>
</dbReference>
<dbReference type="GO" id="GO:0043633">
    <property type="term" value="P:polyadenylation-dependent RNA catabolic process"/>
    <property type="evidence" value="ECO:0007669"/>
    <property type="project" value="EnsemblFungi"/>
</dbReference>
<dbReference type="AlphaFoldDB" id="I2H378"/>
<evidence type="ECO:0000259" key="3">
    <source>
        <dbReference type="Pfam" id="PF03372"/>
    </source>
</evidence>
<name>I2H378_HENB6</name>
<dbReference type="OMA" id="YTHYWKT"/>
<dbReference type="RefSeq" id="XP_004180349.1">
    <property type="nucleotide sequence ID" value="XM_004180301.1"/>
</dbReference>
<dbReference type="InterPro" id="IPR050410">
    <property type="entry name" value="CCR4/nocturin_mRNA_transcr"/>
</dbReference>